<evidence type="ECO:0000256" key="1">
    <source>
        <dbReference type="SAM" id="SignalP"/>
    </source>
</evidence>
<evidence type="ECO:0008006" key="4">
    <source>
        <dbReference type="Google" id="ProtNLM"/>
    </source>
</evidence>
<accession>A0A7G9TI64</accession>
<proteinExistence type="predicted"/>
<feature type="signal peptide" evidence="1">
    <location>
        <begin position="1"/>
        <end position="27"/>
    </location>
</feature>
<feature type="chain" id="PRO_5028915843" description="Lipoprotein" evidence="1">
    <location>
        <begin position="28"/>
        <end position="96"/>
    </location>
</feature>
<dbReference type="EMBL" id="CP060731">
    <property type="protein sequence ID" value="QNN79789.1"/>
    <property type="molecule type" value="Genomic_DNA"/>
</dbReference>
<reference evidence="2 3" key="1">
    <citation type="submission" date="2020-08" db="EMBL/GenBank/DDBJ databases">
        <title>Streptomycin Non-resistant strain, P. mexicana.</title>
        <authorList>
            <person name="Ganesh-Kumar S."/>
            <person name="Zhe T."/>
            <person name="Yu Z."/>
            <person name="Min Y."/>
        </authorList>
    </citation>
    <scope>NUCLEOTIDE SEQUENCE [LARGE SCALE GENOMIC DNA]</scope>
    <source>
        <strain evidence="2 3">GTZY2</strain>
    </source>
</reference>
<evidence type="ECO:0000313" key="3">
    <source>
        <dbReference type="Proteomes" id="UP000515838"/>
    </source>
</evidence>
<sequence>MSNLIARLPARCALPLALGLLAGCASHAPGTTAKSAPKDAVVTVAPGPHGHRFDMQQNGRKMRAEEFDAWMKARGIRVAKGASTRPKAPTTARRAR</sequence>
<organism evidence="2 3">
    <name type="scientific">Pseudoxanthomonas mexicana</name>
    <dbReference type="NCBI Taxonomy" id="128785"/>
    <lineage>
        <taxon>Bacteria</taxon>
        <taxon>Pseudomonadati</taxon>
        <taxon>Pseudomonadota</taxon>
        <taxon>Gammaproteobacteria</taxon>
        <taxon>Lysobacterales</taxon>
        <taxon>Lysobacteraceae</taxon>
        <taxon>Pseudoxanthomonas</taxon>
    </lineage>
</organism>
<evidence type="ECO:0000313" key="2">
    <source>
        <dbReference type="EMBL" id="QNN79789.1"/>
    </source>
</evidence>
<dbReference type="GeneID" id="81471060"/>
<dbReference type="RefSeq" id="WP_187574817.1">
    <property type="nucleotide sequence ID" value="NZ_CP060731.1"/>
</dbReference>
<name>A0A7G9TI64_PSEMX</name>
<dbReference type="PROSITE" id="PS51257">
    <property type="entry name" value="PROKAR_LIPOPROTEIN"/>
    <property type="match status" value="1"/>
</dbReference>
<dbReference type="Proteomes" id="UP000515838">
    <property type="component" value="Chromosome"/>
</dbReference>
<keyword evidence="1" id="KW-0732">Signal</keyword>
<protein>
    <recommendedName>
        <fullName evidence="4">Lipoprotein</fullName>
    </recommendedName>
</protein>
<gene>
    <name evidence="2" type="ORF">IAE60_08775</name>
</gene>
<dbReference type="AlphaFoldDB" id="A0A7G9TI64"/>